<feature type="region of interest" description="Disordered" evidence="1">
    <location>
        <begin position="71"/>
        <end position="108"/>
    </location>
</feature>
<organism evidence="2 3">
    <name type="scientific">Marinobacter daqiaonensis</name>
    <dbReference type="NCBI Taxonomy" id="650891"/>
    <lineage>
        <taxon>Bacteria</taxon>
        <taxon>Pseudomonadati</taxon>
        <taxon>Pseudomonadota</taxon>
        <taxon>Gammaproteobacteria</taxon>
        <taxon>Pseudomonadales</taxon>
        <taxon>Marinobacteraceae</taxon>
        <taxon>Marinobacter</taxon>
    </lineage>
</organism>
<dbReference type="EMBL" id="FOYW01000001">
    <property type="protein sequence ID" value="SFR50260.1"/>
    <property type="molecule type" value="Genomic_DNA"/>
</dbReference>
<dbReference type="RefSeq" id="WP_139229901.1">
    <property type="nucleotide sequence ID" value="NZ_FOYW01000001.1"/>
</dbReference>
<evidence type="ECO:0000256" key="1">
    <source>
        <dbReference type="SAM" id="MobiDB-lite"/>
    </source>
</evidence>
<evidence type="ECO:0000313" key="2">
    <source>
        <dbReference type="EMBL" id="SFR50260.1"/>
    </source>
</evidence>
<evidence type="ECO:0008006" key="4">
    <source>
        <dbReference type="Google" id="ProtNLM"/>
    </source>
</evidence>
<dbReference type="AlphaFoldDB" id="A0A1I6H775"/>
<gene>
    <name evidence="2" type="ORF">SAMN05216203_0953</name>
</gene>
<keyword evidence="3" id="KW-1185">Reference proteome</keyword>
<name>A0A1I6H775_9GAMM</name>
<reference evidence="2 3" key="1">
    <citation type="submission" date="2016-10" db="EMBL/GenBank/DDBJ databases">
        <authorList>
            <person name="de Groot N.N."/>
        </authorList>
    </citation>
    <scope>NUCLEOTIDE SEQUENCE [LARGE SCALE GENOMIC DNA]</scope>
    <source>
        <strain evidence="2 3">CGMCC 1.9167</strain>
    </source>
</reference>
<accession>A0A1I6H775</accession>
<feature type="compositionally biased region" description="Basic and acidic residues" evidence="1">
    <location>
        <begin position="71"/>
        <end position="85"/>
    </location>
</feature>
<protein>
    <recommendedName>
        <fullName evidence="4">Protein FliT</fullName>
    </recommendedName>
</protein>
<sequence length="108" mass="12097">MNDANQDLERLDQRILQLQQALEAKDWSLIAELNRTVSGLISPVMDALEKGELSPTAVQQRLQTMQSFVTDADRQARNAREEAREALAQVGQNRKAASAYEGVSSRRK</sequence>
<dbReference type="STRING" id="650891.SAMN05216203_0953"/>
<evidence type="ECO:0000313" key="3">
    <source>
        <dbReference type="Proteomes" id="UP000198644"/>
    </source>
</evidence>
<dbReference type="Proteomes" id="UP000198644">
    <property type="component" value="Unassembled WGS sequence"/>
</dbReference>
<dbReference type="OrthoDB" id="6368381at2"/>
<proteinExistence type="predicted"/>